<name>M5C9K4_THACB</name>
<gene>
    <name evidence="7" type="primary">yqjM</name>
    <name evidence="7" type="ORF">BN14_09850</name>
</gene>
<dbReference type="Proteomes" id="UP000012065">
    <property type="component" value="Unassembled WGS sequence"/>
</dbReference>
<evidence type="ECO:0000313" key="7">
    <source>
        <dbReference type="EMBL" id="CCO35730.1"/>
    </source>
</evidence>
<protein>
    <submittedName>
        <fullName evidence="7">NADPH dehydrogenase</fullName>
        <ecNumber evidence="7">1.-.-.-</ecNumber>
    </submittedName>
</protein>
<keyword evidence="5 7" id="KW-0560">Oxidoreductase</keyword>
<evidence type="ECO:0000256" key="5">
    <source>
        <dbReference type="ARBA" id="ARBA00023002"/>
    </source>
</evidence>
<dbReference type="EC" id="1.-.-.-" evidence="7"/>
<dbReference type="InterPro" id="IPR001155">
    <property type="entry name" value="OxRdtase_FMN_N"/>
</dbReference>
<reference evidence="7 8" key="1">
    <citation type="journal article" date="2013" name="J. Biotechnol.">
        <title>Establishment and interpretation of the genome sequence of the phytopathogenic fungus Rhizoctonia solani AG1-IB isolate 7/3/14.</title>
        <authorList>
            <person name="Wibberg D.W."/>
            <person name="Jelonek L.J."/>
            <person name="Rupp O.R."/>
            <person name="Hennig M.H."/>
            <person name="Eikmeyer F.E."/>
            <person name="Goesmann A.G."/>
            <person name="Hartmann A.H."/>
            <person name="Borriss R.B."/>
            <person name="Grosch R.G."/>
            <person name="Puehler A.P."/>
            <person name="Schlueter A.S."/>
        </authorList>
    </citation>
    <scope>NUCLEOTIDE SEQUENCE [LARGE SCALE GENOMIC DNA]</scope>
    <source>
        <strain evidence="8">AG1-IB / isolate 7/3/14</strain>
    </source>
</reference>
<dbReference type="PANTHER" id="PTHR43303:SF4">
    <property type="entry name" value="NADPH DEHYDROGENASE C23G7.10C-RELATED"/>
    <property type="match status" value="1"/>
</dbReference>
<accession>M5C9K4</accession>
<evidence type="ECO:0000256" key="4">
    <source>
        <dbReference type="ARBA" id="ARBA00022857"/>
    </source>
</evidence>
<organism evidence="7 8">
    <name type="scientific">Thanatephorus cucumeris (strain AG1-IB / isolate 7/3/14)</name>
    <name type="common">Lettuce bottom rot fungus</name>
    <name type="synonym">Rhizoctonia solani</name>
    <dbReference type="NCBI Taxonomy" id="1108050"/>
    <lineage>
        <taxon>Eukaryota</taxon>
        <taxon>Fungi</taxon>
        <taxon>Dikarya</taxon>
        <taxon>Basidiomycota</taxon>
        <taxon>Agaricomycotina</taxon>
        <taxon>Agaricomycetes</taxon>
        <taxon>Cantharellales</taxon>
        <taxon>Ceratobasidiaceae</taxon>
        <taxon>Rhizoctonia</taxon>
        <taxon>Rhizoctonia solani AG-1</taxon>
    </lineage>
</organism>
<dbReference type="InterPro" id="IPR013785">
    <property type="entry name" value="Aldolase_TIM"/>
</dbReference>
<dbReference type="Gene3D" id="3.20.20.70">
    <property type="entry name" value="Aldolase class I"/>
    <property type="match status" value="1"/>
</dbReference>
<dbReference type="SUPFAM" id="SSF51395">
    <property type="entry name" value="FMN-linked oxidoreductases"/>
    <property type="match status" value="1"/>
</dbReference>
<evidence type="ECO:0000256" key="2">
    <source>
        <dbReference type="ARBA" id="ARBA00022630"/>
    </source>
</evidence>
<evidence type="ECO:0000256" key="3">
    <source>
        <dbReference type="ARBA" id="ARBA00022643"/>
    </source>
</evidence>
<evidence type="ECO:0000256" key="1">
    <source>
        <dbReference type="ARBA" id="ARBA00001917"/>
    </source>
</evidence>
<keyword evidence="2" id="KW-0285">Flavoprotein</keyword>
<dbReference type="Pfam" id="PF00724">
    <property type="entry name" value="Oxidored_FMN"/>
    <property type="match status" value="1"/>
</dbReference>
<evidence type="ECO:0000259" key="6">
    <source>
        <dbReference type="Pfam" id="PF00724"/>
    </source>
</evidence>
<dbReference type="GO" id="GO:0003959">
    <property type="term" value="F:NADPH dehydrogenase activity"/>
    <property type="evidence" value="ECO:0007669"/>
    <property type="project" value="InterPro"/>
</dbReference>
<sequence length="101" mass="11315">MMNNAPKSVAWPIIMTFAVQFAARIKKELPDLLVGAVGLITQPHQAEEILQQEKADVVLIGREFLRNADFPLKAAETLGVAVKPANQYEWAWRRMTAPKSE</sequence>
<dbReference type="InterPro" id="IPR044152">
    <property type="entry name" value="YqjM-like"/>
</dbReference>
<evidence type="ECO:0000313" key="8">
    <source>
        <dbReference type="Proteomes" id="UP000012065"/>
    </source>
</evidence>
<feature type="domain" description="NADH:flavin oxidoreductase/NADH oxidase N-terminal" evidence="6">
    <location>
        <begin position="13"/>
        <end position="77"/>
    </location>
</feature>
<comment type="cofactor">
    <cofactor evidence="1">
        <name>FMN</name>
        <dbReference type="ChEBI" id="CHEBI:58210"/>
    </cofactor>
</comment>
<dbReference type="EMBL" id="CAOJ01015027">
    <property type="protein sequence ID" value="CCO35730.1"/>
    <property type="molecule type" value="Genomic_DNA"/>
</dbReference>
<keyword evidence="4" id="KW-0521">NADP</keyword>
<dbReference type="PANTHER" id="PTHR43303">
    <property type="entry name" value="NADPH DEHYDROGENASE C23G7.10C-RELATED"/>
    <property type="match status" value="1"/>
</dbReference>
<dbReference type="GO" id="GO:0050661">
    <property type="term" value="F:NADP binding"/>
    <property type="evidence" value="ECO:0007669"/>
    <property type="project" value="InterPro"/>
</dbReference>
<dbReference type="AlphaFoldDB" id="M5C9K4"/>
<dbReference type="GO" id="GO:0010181">
    <property type="term" value="F:FMN binding"/>
    <property type="evidence" value="ECO:0007669"/>
    <property type="project" value="InterPro"/>
</dbReference>
<comment type="caution">
    <text evidence="7">The sequence shown here is derived from an EMBL/GenBank/DDBJ whole genome shotgun (WGS) entry which is preliminary data.</text>
</comment>
<dbReference type="HOGENOM" id="CLU_2293618_0_0_1"/>
<proteinExistence type="predicted"/>
<keyword evidence="3" id="KW-0288">FMN</keyword>